<sequence length="332" mass="34411">MTQSHAATAGRRRLLGAALLGAGAGLLPGRGAQAANFPSGPIRIVIGFGPGGLADLTARLVGEQLSQRLGQQVVVDNRPGAGGAVAARIGATAEPDGQTLMILSTGNAINKSLFRSLPYDPVADFTAISAMVSFDLLLLAGANSPLRSVQDVLAAGRNGGRLAIGTISPGSTQNLAAEWLRVAAGLDATVIPYRTTPEVLTAAQRGDVQIAFESYAAVRGALEGGVLRAIASTGERRSQLLPDLPTLREAGLADYAVTGWNALFAPARTPQPVIELLNGHLREILAMPAMRARLLALGVEPAPNTPAEMGALLRHDIALWAQVIDRAAIERQ</sequence>
<evidence type="ECO:0000256" key="1">
    <source>
        <dbReference type="ARBA" id="ARBA00006987"/>
    </source>
</evidence>
<evidence type="ECO:0000313" key="3">
    <source>
        <dbReference type="Proteomes" id="UP000689967"/>
    </source>
</evidence>
<evidence type="ECO:0000313" key="2">
    <source>
        <dbReference type="EMBL" id="MBU8542674.1"/>
    </source>
</evidence>
<dbReference type="RefSeq" id="WP_216872976.1">
    <property type="nucleotide sequence ID" value="NZ_JAERQM010000001.1"/>
</dbReference>
<comment type="caution">
    <text evidence="2">The sequence shown here is derived from an EMBL/GenBank/DDBJ whole genome shotgun (WGS) entry which is preliminary data.</text>
</comment>
<comment type="similarity">
    <text evidence="1">Belongs to the UPF0065 (bug) family.</text>
</comment>
<protein>
    <submittedName>
        <fullName evidence="2">Tripartite tricarboxylate transporter substrate binding protein</fullName>
    </submittedName>
</protein>
<dbReference type="PANTHER" id="PTHR42928:SF5">
    <property type="entry name" value="BLR1237 PROTEIN"/>
    <property type="match status" value="1"/>
</dbReference>
<dbReference type="Pfam" id="PF03401">
    <property type="entry name" value="TctC"/>
    <property type="match status" value="1"/>
</dbReference>
<name>A0ABS6H1Y5_9PROT</name>
<reference evidence="2 3" key="1">
    <citation type="submission" date="2021-01" db="EMBL/GenBank/DDBJ databases">
        <title>Roseomonas sp. nov, a bacterium isolated from an oil production mixture in Yumen Oilfield.</title>
        <authorList>
            <person name="Wu D."/>
        </authorList>
    </citation>
    <scope>NUCLEOTIDE SEQUENCE [LARGE SCALE GENOMIC DNA]</scope>
    <source>
        <strain evidence="2 3">ROY-5-3</strain>
    </source>
</reference>
<dbReference type="PROSITE" id="PS51318">
    <property type="entry name" value="TAT"/>
    <property type="match status" value="1"/>
</dbReference>
<proteinExistence type="inferred from homology"/>
<dbReference type="PANTHER" id="PTHR42928">
    <property type="entry name" value="TRICARBOXYLATE-BINDING PROTEIN"/>
    <property type="match status" value="1"/>
</dbReference>
<gene>
    <name evidence="2" type="ORF">JJQ90_03105</name>
</gene>
<dbReference type="InterPro" id="IPR006311">
    <property type="entry name" value="TAT_signal"/>
</dbReference>
<dbReference type="PIRSF" id="PIRSF017082">
    <property type="entry name" value="YflP"/>
    <property type="match status" value="1"/>
</dbReference>
<accession>A0ABS6H1Y5</accession>
<organism evidence="2 3">
    <name type="scientific">Falsiroseomonas oleicola</name>
    <dbReference type="NCBI Taxonomy" id="2801474"/>
    <lineage>
        <taxon>Bacteria</taxon>
        <taxon>Pseudomonadati</taxon>
        <taxon>Pseudomonadota</taxon>
        <taxon>Alphaproteobacteria</taxon>
        <taxon>Acetobacterales</taxon>
        <taxon>Roseomonadaceae</taxon>
        <taxon>Falsiroseomonas</taxon>
    </lineage>
</organism>
<dbReference type="InterPro" id="IPR005064">
    <property type="entry name" value="BUG"/>
</dbReference>
<dbReference type="EMBL" id="JAERQM010000001">
    <property type="protein sequence ID" value="MBU8542674.1"/>
    <property type="molecule type" value="Genomic_DNA"/>
</dbReference>
<keyword evidence="3" id="KW-1185">Reference proteome</keyword>
<dbReference type="Proteomes" id="UP000689967">
    <property type="component" value="Unassembled WGS sequence"/>
</dbReference>